<dbReference type="PANTHER" id="PTHR46889:SF4">
    <property type="entry name" value="TRANSPOSASE INSO FOR INSERTION SEQUENCE ELEMENT IS911B-RELATED"/>
    <property type="match status" value="1"/>
</dbReference>
<dbReference type="OrthoDB" id="3254719at2"/>
<dbReference type="InterPro" id="IPR012337">
    <property type="entry name" value="RNaseH-like_sf"/>
</dbReference>
<dbReference type="Proteomes" id="UP000198582">
    <property type="component" value="Unassembled WGS sequence"/>
</dbReference>
<dbReference type="STRING" id="394193.SAMN04489732_13831"/>
<name>A0A1H8YPR9_9PSEU</name>
<feature type="non-terminal residue" evidence="2">
    <location>
        <position position="1"/>
    </location>
</feature>
<dbReference type="EMBL" id="FOEF01000045">
    <property type="protein sequence ID" value="SEP54376.1"/>
    <property type="molecule type" value="Genomic_DNA"/>
</dbReference>
<dbReference type="GO" id="GO:0015074">
    <property type="term" value="P:DNA integration"/>
    <property type="evidence" value="ECO:0007669"/>
    <property type="project" value="InterPro"/>
</dbReference>
<dbReference type="AlphaFoldDB" id="A0A1H8YPR9"/>
<reference evidence="2 4" key="1">
    <citation type="submission" date="2016-10" db="EMBL/GenBank/DDBJ databases">
        <authorList>
            <person name="de Groot N.N."/>
        </authorList>
    </citation>
    <scope>NUCLEOTIDE SEQUENCE [LARGE SCALE GENOMIC DNA]</scope>
    <source>
        <strain evidence="2 4">DSM 44993</strain>
    </source>
</reference>
<dbReference type="Pfam" id="PF13683">
    <property type="entry name" value="rve_3"/>
    <property type="match status" value="1"/>
</dbReference>
<evidence type="ECO:0000313" key="4">
    <source>
        <dbReference type="Proteomes" id="UP000198582"/>
    </source>
</evidence>
<feature type="domain" description="Integrase catalytic" evidence="1">
    <location>
        <begin position="1"/>
        <end position="92"/>
    </location>
</feature>
<gene>
    <name evidence="2" type="ORF">SAMN04489732_13831</name>
    <name evidence="3" type="ORF">SAMN04489732_1451</name>
</gene>
<dbReference type="GO" id="GO:0003676">
    <property type="term" value="F:nucleic acid binding"/>
    <property type="evidence" value="ECO:0007669"/>
    <property type="project" value="InterPro"/>
</dbReference>
<dbReference type="SUPFAM" id="SSF53098">
    <property type="entry name" value="Ribonuclease H-like"/>
    <property type="match status" value="1"/>
</dbReference>
<organism evidence="2 4">
    <name type="scientific">Amycolatopsis saalfeldensis</name>
    <dbReference type="NCBI Taxonomy" id="394193"/>
    <lineage>
        <taxon>Bacteria</taxon>
        <taxon>Bacillati</taxon>
        <taxon>Actinomycetota</taxon>
        <taxon>Actinomycetes</taxon>
        <taxon>Pseudonocardiales</taxon>
        <taxon>Pseudonocardiaceae</taxon>
        <taxon>Amycolatopsis</taxon>
    </lineage>
</organism>
<dbReference type="EMBL" id="FOEF01000038">
    <property type="protein sequence ID" value="SEP54177.1"/>
    <property type="molecule type" value="Genomic_DNA"/>
</dbReference>
<dbReference type="InterPro" id="IPR050900">
    <property type="entry name" value="Transposase_IS3/IS150/IS904"/>
</dbReference>
<evidence type="ECO:0000313" key="3">
    <source>
        <dbReference type="EMBL" id="SEP54376.1"/>
    </source>
</evidence>
<protein>
    <submittedName>
        <fullName evidence="2">Integrase core domain-containing protein</fullName>
    </submittedName>
</protein>
<keyword evidence="4" id="KW-1185">Reference proteome</keyword>
<dbReference type="InterPro" id="IPR036397">
    <property type="entry name" value="RNaseH_sf"/>
</dbReference>
<dbReference type="InterPro" id="IPR001584">
    <property type="entry name" value="Integrase_cat-core"/>
</dbReference>
<dbReference type="RefSeq" id="WP_143086504.1">
    <property type="nucleotide sequence ID" value="NZ_FOEF01000038.1"/>
</dbReference>
<accession>A0A1H8YPR9</accession>
<dbReference type="PROSITE" id="PS50994">
    <property type="entry name" value="INTEGRASE"/>
    <property type="match status" value="1"/>
</dbReference>
<evidence type="ECO:0000259" key="1">
    <source>
        <dbReference type="PROSITE" id="PS50994"/>
    </source>
</evidence>
<proteinExistence type="predicted"/>
<sequence length="96" mass="10878">SDRGGEFTAHLTARACFGHGLRRSMGATGICWDNSPAESFWSTFKHEEYYRHVYATKSELVAAIDNWVKFYNSVRRHSSIGMLSPDTFEQSLRTAA</sequence>
<evidence type="ECO:0000313" key="2">
    <source>
        <dbReference type="EMBL" id="SEP54177.1"/>
    </source>
</evidence>
<dbReference type="Gene3D" id="3.30.420.10">
    <property type="entry name" value="Ribonuclease H-like superfamily/Ribonuclease H"/>
    <property type="match status" value="1"/>
</dbReference>
<dbReference type="PANTHER" id="PTHR46889">
    <property type="entry name" value="TRANSPOSASE INSF FOR INSERTION SEQUENCE IS3B-RELATED"/>
    <property type="match status" value="1"/>
</dbReference>